<keyword evidence="3" id="KW-1185">Reference proteome</keyword>
<reference evidence="2" key="1">
    <citation type="thesis" date="2020" institute="ProQuest LLC" country="789 East Eisenhower Parkway, Ann Arbor, MI, USA">
        <title>Comparative Genomics and Chromosome Evolution.</title>
        <authorList>
            <person name="Mudd A.B."/>
        </authorList>
    </citation>
    <scope>NUCLEOTIDE SEQUENCE</scope>
    <source>
        <strain evidence="2">HN-11 Male</strain>
        <tissue evidence="2">Kidney and liver</tissue>
    </source>
</reference>
<feature type="compositionally biased region" description="Basic and acidic residues" evidence="1">
    <location>
        <begin position="103"/>
        <end position="118"/>
    </location>
</feature>
<dbReference type="OrthoDB" id="9907671at2759"/>
<feature type="compositionally biased region" description="Low complexity" evidence="1">
    <location>
        <begin position="89"/>
        <end position="102"/>
    </location>
</feature>
<organism evidence="2 3">
    <name type="scientific">Eleutherodactylus coqui</name>
    <name type="common">Puerto Rican coqui</name>
    <dbReference type="NCBI Taxonomy" id="57060"/>
    <lineage>
        <taxon>Eukaryota</taxon>
        <taxon>Metazoa</taxon>
        <taxon>Chordata</taxon>
        <taxon>Craniata</taxon>
        <taxon>Vertebrata</taxon>
        <taxon>Euteleostomi</taxon>
        <taxon>Amphibia</taxon>
        <taxon>Batrachia</taxon>
        <taxon>Anura</taxon>
        <taxon>Neobatrachia</taxon>
        <taxon>Hyloidea</taxon>
        <taxon>Eleutherodactylidae</taxon>
        <taxon>Eleutherodactylinae</taxon>
        <taxon>Eleutherodactylus</taxon>
        <taxon>Eleutherodactylus</taxon>
    </lineage>
</organism>
<dbReference type="EMBL" id="WNTK01004418">
    <property type="protein sequence ID" value="KAG9464442.1"/>
    <property type="molecule type" value="Genomic_DNA"/>
</dbReference>
<dbReference type="AlphaFoldDB" id="A0A8J6BPB6"/>
<accession>A0A8J6BPB6</accession>
<dbReference type="Proteomes" id="UP000770717">
    <property type="component" value="Unassembled WGS sequence"/>
</dbReference>
<proteinExistence type="predicted"/>
<dbReference type="EMBL" id="WNTK01004418">
    <property type="protein sequence ID" value="KAG9464443.1"/>
    <property type="molecule type" value="Genomic_DNA"/>
</dbReference>
<evidence type="ECO:0000313" key="3">
    <source>
        <dbReference type="Proteomes" id="UP000770717"/>
    </source>
</evidence>
<feature type="compositionally biased region" description="Low complexity" evidence="1">
    <location>
        <begin position="151"/>
        <end position="176"/>
    </location>
</feature>
<protein>
    <submittedName>
        <fullName evidence="2">Uncharacterized protein</fullName>
    </submittedName>
</protein>
<feature type="region of interest" description="Disordered" evidence="1">
    <location>
        <begin position="47"/>
        <end position="183"/>
    </location>
</feature>
<feature type="compositionally biased region" description="Polar residues" evidence="1">
    <location>
        <begin position="204"/>
        <end position="214"/>
    </location>
</feature>
<sequence>MALSYSEKFKITSRDEATVVLNLTQQLSNQLEQYILKCKGLDVLNASTPDSSSTISRSAPINSPYDNPHPTGAANQGLNDLQWRTEGPSSSMSSACTSTSVHSLDRAPLEDTRAEKRRACASPSECSSASEFRSGKKRPHKECDDPPTVRSSSSSYMNIMGSHQQSSSGGSSRSSSIAATYTNVNNPKERSYVPEMFEREMRTVTDTPHISQNSLKDKTSKIQEKDSLKGTCTGETSEVGAAENPANPGPSSSDGNCFSEARSERPSSSHTQGNTSKTLSPDILHLLKGKDANTVTNILRTLSPFYPALQGKCKKHNPHCTASDETQGTNQMAVDIYIAVPTRWQ</sequence>
<comment type="caution">
    <text evidence="2">The sequence shown here is derived from an EMBL/GenBank/DDBJ whole genome shotgun (WGS) entry which is preliminary data.</text>
</comment>
<feature type="compositionally biased region" description="Polar residues" evidence="1">
    <location>
        <begin position="268"/>
        <end position="279"/>
    </location>
</feature>
<evidence type="ECO:0000256" key="1">
    <source>
        <dbReference type="SAM" id="MobiDB-lite"/>
    </source>
</evidence>
<feature type="region of interest" description="Disordered" evidence="1">
    <location>
        <begin position="203"/>
        <end position="280"/>
    </location>
</feature>
<feature type="compositionally biased region" description="Low complexity" evidence="1">
    <location>
        <begin position="47"/>
        <end position="63"/>
    </location>
</feature>
<feature type="compositionally biased region" description="Low complexity" evidence="1">
    <location>
        <begin position="120"/>
        <end position="132"/>
    </location>
</feature>
<name>A0A8J6BPB6_ELECQ</name>
<gene>
    <name evidence="2" type="ORF">GDO78_019921</name>
</gene>
<evidence type="ECO:0000313" key="2">
    <source>
        <dbReference type="EMBL" id="KAG9464443.1"/>
    </source>
</evidence>
<feature type="compositionally biased region" description="Basic and acidic residues" evidence="1">
    <location>
        <begin position="215"/>
        <end position="228"/>
    </location>
</feature>